<keyword evidence="1" id="KW-0963">Cytoplasm</keyword>
<dbReference type="Gene3D" id="2.40.50.1020">
    <property type="entry name" value="LytTr DNA-binding domain"/>
    <property type="match status" value="1"/>
</dbReference>
<feature type="domain" description="Response regulatory" evidence="6">
    <location>
        <begin position="2"/>
        <end position="124"/>
    </location>
</feature>
<comment type="caution">
    <text evidence="8">The sequence shown here is derived from an EMBL/GenBank/DDBJ whole genome shotgun (WGS) entry which is preliminary data.</text>
</comment>
<dbReference type="Pfam" id="PF04397">
    <property type="entry name" value="LytTR"/>
    <property type="match status" value="1"/>
</dbReference>
<dbReference type="RefSeq" id="WP_053996044.1">
    <property type="nucleotide sequence ID" value="NZ_CP065643.1"/>
</dbReference>
<dbReference type="GO" id="GO:0003677">
    <property type="term" value="F:DNA binding"/>
    <property type="evidence" value="ECO:0007669"/>
    <property type="project" value="InterPro"/>
</dbReference>
<dbReference type="InterPro" id="IPR007492">
    <property type="entry name" value="LytTR_DNA-bd_dom"/>
</dbReference>
<dbReference type="InterPro" id="IPR001789">
    <property type="entry name" value="Sig_transdc_resp-reg_receiver"/>
</dbReference>
<dbReference type="PROSITE" id="PS50930">
    <property type="entry name" value="HTH_LYTTR"/>
    <property type="match status" value="1"/>
</dbReference>
<evidence type="ECO:0000313" key="8">
    <source>
        <dbReference type="EMBL" id="KOY80803.1"/>
    </source>
</evidence>
<organism evidence="8 9">
    <name type="scientific">Lysinibacillus macroides</name>
    <dbReference type="NCBI Taxonomy" id="33935"/>
    <lineage>
        <taxon>Bacteria</taxon>
        <taxon>Bacillati</taxon>
        <taxon>Bacillota</taxon>
        <taxon>Bacilli</taxon>
        <taxon>Bacillales</taxon>
        <taxon>Bacillaceae</taxon>
        <taxon>Lysinibacillus</taxon>
    </lineage>
</organism>
<dbReference type="OrthoDB" id="9809318at2"/>
<evidence type="ECO:0000259" key="6">
    <source>
        <dbReference type="PROSITE" id="PS50110"/>
    </source>
</evidence>
<dbReference type="PATRIC" id="fig|33935.3.peg.2082"/>
<dbReference type="InterPro" id="IPR011006">
    <property type="entry name" value="CheY-like_superfamily"/>
</dbReference>
<feature type="modified residue" description="4-aspartylphosphate" evidence="5">
    <location>
        <position position="58"/>
    </location>
</feature>
<evidence type="ECO:0000313" key="9">
    <source>
        <dbReference type="Proteomes" id="UP000037977"/>
    </source>
</evidence>
<evidence type="ECO:0000256" key="5">
    <source>
        <dbReference type="PROSITE-ProRule" id="PRU00169"/>
    </source>
</evidence>
<dbReference type="PANTHER" id="PTHR37299:SF3">
    <property type="entry name" value="STAGE 0 SPORULATION PROTEIN A HOMOLOG"/>
    <property type="match status" value="1"/>
</dbReference>
<dbReference type="Gene3D" id="3.40.50.2300">
    <property type="match status" value="1"/>
</dbReference>
<keyword evidence="9" id="KW-1185">Reference proteome</keyword>
<accession>A0A0M9DHN4</accession>
<dbReference type="PANTHER" id="PTHR37299">
    <property type="entry name" value="TRANSCRIPTIONAL REGULATOR-RELATED"/>
    <property type="match status" value="1"/>
</dbReference>
<keyword evidence="3" id="KW-0010">Activator</keyword>
<keyword evidence="2" id="KW-0902">Two-component regulatory system</keyword>
<dbReference type="InterPro" id="IPR046947">
    <property type="entry name" value="LytR-like"/>
</dbReference>
<evidence type="ECO:0000259" key="7">
    <source>
        <dbReference type="PROSITE" id="PS50930"/>
    </source>
</evidence>
<name>A0A0M9DHN4_9BACI</name>
<evidence type="ECO:0000256" key="4">
    <source>
        <dbReference type="ARBA" id="ARBA00037164"/>
    </source>
</evidence>
<evidence type="ECO:0000256" key="1">
    <source>
        <dbReference type="ARBA" id="ARBA00022490"/>
    </source>
</evidence>
<dbReference type="PROSITE" id="PS50110">
    <property type="entry name" value="RESPONSE_REGULATORY"/>
    <property type="match status" value="1"/>
</dbReference>
<sequence length="249" mass="28575">MRVAICEDDPFHQQLIIEAIQNYALFQAPSIDIVFCTQQPADLLAQIATTAIDCYILDIELGNAINGLDIAKAIRDQDPLAHIIFITSYSNYLQLTFTYKVAALDFIVKATPAQMQHDVVEALQAALTKYTQLGTTASTKWFQVKMGEKVKNIALEDIYYFETSSQPHKLELYERNGHYSFYGALKDLAYLDDHFFRCHKSFIIHLKNVKEFNFKSRYVLMENGSRCPIAFRLIVPLQKRLKSLKEDFA</sequence>
<dbReference type="Pfam" id="PF00072">
    <property type="entry name" value="Response_reg"/>
    <property type="match status" value="1"/>
</dbReference>
<evidence type="ECO:0000256" key="2">
    <source>
        <dbReference type="ARBA" id="ARBA00023012"/>
    </source>
</evidence>
<dbReference type="SUPFAM" id="SSF52172">
    <property type="entry name" value="CheY-like"/>
    <property type="match status" value="1"/>
</dbReference>
<dbReference type="EMBL" id="LGCI01000010">
    <property type="protein sequence ID" value="KOY80803.1"/>
    <property type="molecule type" value="Genomic_DNA"/>
</dbReference>
<dbReference type="SMART" id="SM00850">
    <property type="entry name" value="LytTR"/>
    <property type="match status" value="1"/>
</dbReference>
<protein>
    <submittedName>
        <fullName evidence="8">Transcriptional regulator</fullName>
    </submittedName>
</protein>
<keyword evidence="5" id="KW-0597">Phosphoprotein</keyword>
<reference evidence="8 9" key="1">
    <citation type="submission" date="2015-07" db="EMBL/GenBank/DDBJ databases">
        <title>Genome sequencing project for genomic taxonomy and phylogenomics of Bacillus-like bacteria.</title>
        <authorList>
            <person name="Liu B."/>
            <person name="Wang J."/>
            <person name="Zhu Y."/>
            <person name="Liu G."/>
            <person name="Chen Q."/>
            <person name="Chen Z."/>
            <person name="Che J."/>
            <person name="Ge C."/>
            <person name="Shi H."/>
            <person name="Pan Z."/>
            <person name="Liu X."/>
        </authorList>
    </citation>
    <scope>NUCLEOTIDE SEQUENCE [LARGE SCALE GENOMIC DNA]</scope>
    <source>
        <strain evidence="8 9">DSM 54</strain>
    </source>
</reference>
<dbReference type="AlphaFoldDB" id="A0A0M9DHN4"/>
<dbReference type="STRING" id="33935.ADM90_16615"/>
<gene>
    <name evidence="8" type="ORF">ADM90_16615</name>
</gene>
<evidence type="ECO:0000256" key="3">
    <source>
        <dbReference type="ARBA" id="ARBA00023159"/>
    </source>
</evidence>
<dbReference type="SMART" id="SM00448">
    <property type="entry name" value="REC"/>
    <property type="match status" value="1"/>
</dbReference>
<feature type="domain" description="HTH LytTR-type" evidence="7">
    <location>
        <begin position="142"/>
        <end position="249"/>
    </location>
</feature>
<dbReference type="Proteomes" id="UP000037977">
    <property type="component" value="Unassembled WGS sequence"/>
</dbReference>
<dbReference type="GO" id="GO:0000156">
    <property type="term" value="F:phosphorelay response regulator activity"/>
    <property type="evidence" value="ECO:0007669"/>
    <property type="project" value="InterPro"/>
</dbReference>
<comment type="function">
    <text evidence="4">Required for high-level post-exponential phase expression of a series of secreted proteins.</text>
</comment>
<proteinExistence type="predicted"/>